<comment type="similarity">
    <text evidence="1">Belongs to the Gfa family.</text>
</comment>
<sequence length="286" mass="31438">MSSPQETKEYKGNCHCGLFKFTISVPELKSVRVCDCSYCYRKGTPWVFPAGDLKIQSGENELSTYQFGKKELLHSFCPKCGNTMIAKHLPSGIQGINARLLQSVDLNLLAKIKYEEGPSGETYGSKYTPPSTYPVPSAAKNIETSVEGVKLETFNGNCHCGAVAYTLVSKPLNERKIISCNCSLCYRSAEIYTYPPASSITMIGKENLAGYAFLTSDSLHSFCKVCGTSVCVQVLNENEDLMPLNLRTVMSGVNVKDLQIEEYDGAKNDPLYVDPWARGQDLSLAV</sequence>
<feature type="domain" description="CENP-V/GFA" evidence="4">
    <location>
        <begin position="10"/>
        <end position="115"/>
    </location>
</feature>
<keyword evidence="3" id="KW-0862">Zinc</keyword>
<evidence type="ECO:0000256" key="1">
    <source>
        <dbReference type="ARBA" id="ARBA00005495"/>
    </source>
</evidence>
<dbReference type="Pfam" id="PF04828">
    <property type="entry name" value="GFA"/>
    <property type="match status" value="2"/>
</dbReference>
<evidence type="ECO:0000256" key="3">
    <source>
        <dbReference type="ARBA" id="ARBA00022833"/>
    </source>
</evidence>
<dbReference type="SUPFAM" id="SSF51316">
    <property type="entry name" value="Mss4-like"/>
    <property type="match status" value="2"/>
</dbReference>
<keyword evidence="2" id="KW-0479">Metal-binding</keyword>
<comment type="caution">
    <text evidence="5">The sequence shown here is derived from an EMBL/GenBank/DDBJ whole genome shotgun (WGS) entry which is preliminary data.</text>
</comment>
<dbReference type="EMBL" id="JAZHXI010000012">
    <property type="protein sequence ID" value="KAL2065497.1"/>
    <property type="molecule type" value="Genomic_DNA"/>
</dbReference>
<dbReference type="Proteomes" id="UP001595075">
    <property type="component" value="Unassembled WGS sequence"/>
</dbReference>
<protein>
    <recommendedName>
        <fullName evidence="4">CENP-V/GFA domain-containing protein</fullName>
    </recommendedName>
</protein>
<dbReference type="InterPro" id="IPR006913">
    <property type="entry name" value="CENP-V/GFA"/>
</dbReference>
<evidence type="ECO:0000313" key="5">
    <source>
        <dbReference type="EMBL" id="KAL2065497.1"/>
    </source>
</evidence>
<accession>A0ABR4C6C7</accession>
<dbReference type="PANTHER" id="PTHR28620">
    <property type="entry name" value="CENTROMERE PROTEIN V"/>
    <property type="match status" value="1"/>
</dbReference>
<name>A0ABR4C6C7_9HELO</name>
<dbReference type="Gene3D" id="2.170.150.70">
    <property type="match status" value="2"/>
</dbReference>
<organism evidence="5 6">
    <name type="scientific">Oculimacula yallundae</name>
    <dbReference type="NCBI Taxonomy" id="86028"/>
    <lineage>
        <taxon>Eukaryota</taxon>
        <taxon>Fungi</taxon>
        <taxon>Dikarya</taxon>
        <taxon>Ascomycota</taxon>
        <taxon>Pezizomycotina</taxon>
        <taxon>Leotiomycetes</taxon>
        <taxon>Helotiales</taxon>
        <taxon>Ploettnerulaceae</taxon>
        <taxon>Oculimacula</taxon>
    </lineage>
</organism>
<evidence type="ECO:0000256" key="2">
    <source>
        <dbReference type="ARBA" id="ARBA00022723"/>
    </source>
</evidence>
<feature type="domain" description="CENP-V/GFA" evidence="4">
    <location>
        <begin position="154"/>
        <end position="264"/>
    </location>
</feature>
<evidence type="ECO:0000259" key="4">
    <source>
        <dbReference type="PROSITE" id="PS51891"/>
    </source>
</evidence>
<proteinExistence type="inferred from homology"/>
<evidence type="ECO:0000313" key="6">
    <source>
        <dbReference type="Proteomes" id="UP001595075"/>
    </source>
</evidence>
<keyword evidence="6" id="KW-1185">Reference proteome</keyword>
<dbReference type="PROSITE" id="PS51891">
    <property type="entry name" value="CENP_V_GFA"/>
    <property type="match status" value="2"/>
</dbReference>
<dbReference type="InterPro" id="IPR011057">
    <property type="entry name" value="Mss4-like_sf"/>
</dbReference>
<dbReference type="InterPro" id="IPR052355">
    <property type="entry name" value="CENP-V-like"/>
</dbReference>
<reference evidence="5 6" key="1">
    <citation type="journal article" date="2024" name="Commun. Biol.">
        <title>Comparative genomic analysis of thermophilic fungi reveals convergent evolutionary adaptations and gene losses.</title>
        <authorList>
            <person name="Steindorff A.S."/>
            <person name="Aguilar-Pontes M.V."/>
            <person name="Robinson A.J."/>
            <person name="Andreopoulos B."/>
            <person name="LaButti K."/>
            <person name="Kuo A."/>
            <person name="Mondo S."/>
            <person name="Riley R."/>
            <person name="Otillar R."/>
            <person name="Haridas S."/>
            <person name="Lipzen A."/>
            <person name="Grimwood J."/>
            <person name="Schmutz J."/>
            <person name="Clum A."/>
            <person name="Reid I.D."/>
            <person name="Moisan M.C."/>
            <person name="Butler G."/>
            <person name="Nguyen T.T.M."/>
            <person name="Dewar K."/>
            <person name="Conant G."/>
            <person name="Drula E."/>
            <person name="Henrissat B."/>
            <person name="Hansel C."/>
            <person name="Singer S."/>
            <person name="Hutchinson M.I."/>
            <person name="de Vries R.P."/>
            <person name="Natvig D.O."/>
            <person name="Powell A.J."/>
            <person name="Tsang A."/>
            <person name="Grigoriev I.V."/>
        </authorList>
    </citation>
    <scope>NUCLEOTIDE SEQUENCE [LARGE SCALE GENOMIC DNA]</scope>
    <source>
        <strain evidence="5 6">CBS 494.80</strain>
    </source>
</reference>
<dbReference type="PANTHER" id="PTHR28620:SF1">
    <property type="entry name" value="CENP-V_GFA DOMAIN-CONTAINING PROTEIN"/>
    <property type="match status" value="1"/>
</dbReference>
<gene>
    <name evidence="5" type="ORF">VTL71DRAFT_3167</name>
</gene>